<evidence type="ECO:0000313" key="1">
    <source>
        <dbReference type="EMBL" id="MQO11123.1"/>
    </source>
</evidence>
<protein>
    <submittedName>
        <fullName evidence="1">Uncharacterized protein</fullName>
    </submittedName>
</protein>
<proteinExistence type="predicted"/>
<evidence type="ECO:0000313" key="2">
    <source>
        <dbReference type="Proteomes" id="UP000405805"/>
    </source>
</evidence>
<gene>
    <name evidence="1" type="ORF">F7D57_15735</name>
</gene>
<dbReference type="AlphaFoldDB" id="A0AA91A5B5"/>
<sequence length="67" mass="8105">MRHRLMTHPLFLYLLLLPFRFYSLLPNKIKHYYSVAANKITYEDEGEIVRDGLKIEIRPAWKWVLEG</sequence>
<comment type="caution">
    <text evidence="1">The sequence shown here is derived from an EMBL/GenBank/DDBJ whole genome shotgun (WGS) entry which is preliminary data.</text>
</comment>
<dbReference type="EMBL" id="VZBP01000201">
    <property type="protein sequence ID" value="MQO11123.1"/>
    <property type="molecule type" value="Genomic_DNA"/>
</dbReference>
<reference evidence="2" key="1">
    <citation type="submission" date="2019-09" db="EMBL/GenBank/DDBJ databases">
        <title>Distinct polysaccharide growth profiles of human intestinal Prevotella copri isolates.</title>
        <authorList>
            <person name="Fehlner-Peach H."/>
            <person name="Magnabosco C."/>
            <person name="Raghavan V."/>
            <person name="Scher J.U."/>
            <person name="Tett A."/>
            <person name="Cox L.M."/>
            <person name="Gottsegen C."/>
            <person name="Watters A."/>
            <person name="Wiltshire- Gordon J.D."/>
            <person name="Segata N."/>
            <person name="Bonneau R."/>
            <person name="Littman D.R."/>
        </authorList>
    </citation>
    <scope>NUCLEOTIDE SEQUENCE [LARGE SCALE GENOMIC DNA]</scope>
    <source>
        <strain evidence="2">iA624</strain>
    </source>
</reference>
<accession>A0AA91A5B5</accession>
<organism evidence="1 2">
    <name type="scientific">Segatella copri</name>
    <dbReference type="NCBI Taxonomy" id="165179"/>
    <lineage>
        <taxon>Bacteria</taxon>
        <taxon>Pseudomonadati</taxon>
        <taxon>Bacteroidota</taxon>
        <taxon>Bacteroidia</taxon>
        <taxon>Bacteroidales</taxon>
        <taxon>Prevotellaceae</taxon>
        <taxon>Segatella</taxon>
    </lineage>
</organism>
<dbReference type="Proteomes" id="UP000405805">
    <property type="component" value="Unassembled WGS sequence"/>
</dbReference>
<name>A0AA91A5B5_9BACT</name>